<dbReference type="AlphaFoldDB" id="A0A1H7R7Y2"/>
<dbReference type="RefSeq" id="WP_089910058.1">
    <property type="nucleotide sequence ID" value="NZ_FOBB01000002.1"/>
</dbReference>
<protein>
    <recommendedName>
        <fullName evidence="3">Neutral/alkaline non-lysosomal ceramidase, N-terminal</fullName>
    </recommendedName>
</protein>
<sequence>MEPLQLLAGTSVTDITPPLEVGLLTSSVQGLYAPFESVRLPLKARVLVLGTLKDLVAVVSLDLLALNDTAVGGWQQFKKGLSDIIPPDRIIITCTHTHNGPESVALSGLYRTPVYKQWLAGVQQQIKQAIQQAAAAAQPCHALVAVATLDGYSLQRRIPTPEGIMMSDAMQPITPELLSREPVDRRVHTVTFEAEGGNVIATLVHAVCHPVHEMCMPHISAEFPGEMCLALEASCKHGMPLFLNGAAGDINPPTVSGGPVYAQQHGRALAALAGRERGVLCAGAFRYIHSEMQLPVRPEAGVTQAAEALARFNAIAIGSLALVFIPGEPFTATAFAIEQDSPFEHTIIAAYAENTIGYVPTEKAFEEGGYETGPGKWSYLGKEAEALIIAEAQRLLTALSATYIPITN</sequence>
<evidence type="ECO:0000313" key="1">
    <source>
        <dbReference type="EMBL" id="SEL56249.1"/>
    </source>
</evidence>
<dbReference type="OrthoDB" id="337762at2"/>
<reference evidence="1 2" key="1">
    <citation type="submission" date="2016-10" db="EMBL/GenBank/DDBJ databases">
        <authorList>
            <person name="de Groot N.N."/>
        </authorList>
    </citation>
    <scope>NUCLEOTIDE SEQUENCE [LARGE SCALE GENOMIC DNA]</scope>
    <source>
        <strain evidence="1 2">DSM 21039</strain>
    </source>
</reference>
<dbReference type="STRING" id="573321.SAMN04488505_102555"/>
<evidence type="ECO:0000313" key="2">
    <source>
        <dbReference type="Proteomes" id="UP000198984"/>
    </source>
</evidence>
<name>A0A1H7R7Y2_9BACT</name>
<accession>A0A1H7R7Y2</accession>
<gene>
    <name evidence="1" type="ORF">SAMN04488505_102555</name>
</gene>
<organism evidence="1 2">
    <name type="scientific">Chitinophaga rupis</name>
    <dbReference type="NCBI Taxonomy" id="573321"/>
    <lineage>
        <taxon>Bacteria</taxon>
        <taxon>Pseudomonadati</taxon>
        <taxon>Bacteroidota</taxon>
        <taxon>Chitinophagia</taxon>
        <taxon>Chitinophagales</taxon>
        <taxon>Chitinophagaceae</taxon>
        <taxon>Chitinophaga</taxon>
    </lineage>
</organism>
<keyword evidence="2" id="KW-1185">Reference proteome</keyword>
<dbReference type="EMBL" id="FOBB01000002">
    <property type="protein sequence ID" value="SEL56249.1"/>
    <property type="molecule type" value="Genomic_DNA"/>
</dbReference>
<dbReference type="Proteomes" id="UP000198984">
    <property type="component" value="Unassembled WGS sequence"/>
</dbReference>
<evidence type="ECO:0008006" key="3">
    <source>
        <dbReference type="Google" id="ProtNLM"/>
    </source>
</evidence>
<proteinExistence type="predicted"/>